<reference evidence="16 17" key="1">
    <citation type="submission" date="2022-05" db="EMBL/GenBank/DDBJ databases">
        <authorList>
            <consortium name="Genoscope - CEA"/>
            <person name="William W."/>
        </authorList>
    </citation>
    <scope>NUCLEOTIDE SEQUENCE [LARGE SCALE GENOMIC DNA]</scope>
</reference>
<comment type="pathway">
    <text evidence="2">Protein modification; protein glycosylation.</text>
</comment>
<proteinExistence type="inferred from homology"/>
<name>A0ABN8NHT6_9CNID</name>
<dbReference type="InterPro" id="IPR038577">
    <property type="entry name" value="GT10-like_C_sf"/>
</dbReference>
<keyword evidence="9 12" id="KW-0333">Golgi apparatus</keyword>
<evidence type="ECO:0000256" key="12">
    <source>
        <dbReference type="RuleBase" id="RU003832"/>
    </source>
</evidence>
<evidence type="ECO:0000256" key="9">
    <source>
        <dbReference type="ARBA" id="ARBA00023034"/>
    </source>
</evidence>
<evidence type="ECO:0000256" key="11">
    <source>
        <dbReference type="ARBA" id="ARBA00023180"/>
    </source>
</evidence>
<evidence type="ECO:0000256" key="10">
    <source>
        <dbReference type="ARBA" id="ARBA00023136"/>
    </source>
</evidence>
<dbReference type="EMBL" id="CALNXK010000021">
    <property type="protein sequence ID" value="CAH3108385.1"/>
    <property type="molecule type" value="Genomic_DNA"/>
</dbReference>
<evidence type="ECO:0000256" key="5">
    <source>
        <dbReference type="ARBA" id="ARBA00022679"/>
    </source>
</evidence>
<keyword evidence="7" id="KW-0735">Signal-anchor</keyword>
<comment type="subcellular location">
    <subcellularLocation>
        <location evidence="1">Golgi apparatus membrane</location>
        <topology evidence="1">Single-pass type II membrane protein</topology>
    </subcellularLocation>
    <subcellularLocation>
        <location evidence="12">Golgi apparatus</location>
        <location evidence="12">Golgi stack membrane</location>
        <topology evidence="12">Single-pass type II membrane protein</topology>
    </subcellularLocation>
</comment>
<dbReference type="PANTHER" id="PTHR48438:SF1">
    <property type="entry name" value="ALPHA-(1,3)-FUCOSYLTRANSFERASE C-RELATED"/>
    <property type="match status" value="1"/>
</dbReference>
<evidence type="ECO:0000259" key="15">
    <source>
        <dbReference type="Pfam" id="PF17039"/>
    </source>
</evidence>
<keyword evidence="11" id="KW-0325">Glycoprotein</keyword>
<comment type="similarity">
    <text evidence="3 12">Belongs to the glycosyltransferase 10 family.</text>
</comment>
<keyword evidence="10" id="KW-0472">Membrane</keyword>
<evidence type="ECO:0000256" key="3">
    <source>
        <dbReference type="ARBA" id="ARBA00008919"/>
    </source>
</evidence>
<accession>A0ABN8NHT6</accession>
<dbReference type="PANTHER" id="PTHR48438">
    <property type="entry name" value="ALPHA-(1,3)-FUCOSYLTRANSFERASE C-RELATED"/>
    <property type="match status" value="1"/>
</dbReference>
<feature type="signal peptide" evidence="13">
    <location>
        <begin position="1"/>
        <end position="27"/>
    </location>
</feature>
<evidence type="ECO:0000256" key="1">
    <source>
        <dbReference type="ARBA" id="ARBA00004323"/>
    </source>
</evidence>
<gene>
    <name evidence="16" type="ORF">PLOB_00017907</name>
</gene>
<evidence type="ECO:0000256" key="4">
    <source>
        <dbReference type="ARBA" id="ARBA00022676"/>
    </source>
</evidence>
<sequence length="798" mass="92931">MRFSPKRCLRNSVIILILFGTFKIQWRQSTKLEVPVEELDSITQHNIQKTEAYSAVLHSTQLHSSRPPPSTKLQSTQIPSSLHDSTATLLEKPKFLILVYTKFWGQVKWVGEHRGDCILDQTSRTQCPLDRFEITYDKQRFSQSDLVIFHAAGGNMPSVDHLKSLSKNRPAKQRWVYQTMEGPLVTPDPAPLNGLFNATWTYRGDSDFSAAYSAYVPLFPEEAAGRMKTMIDYSQGKTKLVAWLVSNCGSQLRMAFVRELMKYINVDVYGSCSSAFGQRLSCSKSGEKDCLKHYKFYLSFENALCKDYITEKYWDHLEYTNVVPVVMGGADPSDYKRMAIPGSYINVVDFKTVKQLAEYLQYLDKNNTAYNEYFKWRLKYKVSPYHYPLCNFCRSLALKPDLRETKIYHDLRKYWLEEGMCNQQNQRIRSIRPPPSAKLQSMQIPSSLPNSTATLLEKPKFLILIYTRFWQKVKEVGEYRSDCILDQTSRTQCPLDRFEMTYDKDRFSQSDLVIFRAAGGNMPSVDHLKSLSKNRPAKQRWVYHTMEGPLATPDPAPLNGLFNATWTYRDDSEFSAAYSAYVPLFPEEAADRMKTMIDYSQGKTKLVAWLVSNCGSQLRMAFVRELMKYINVDVYGSCSSTFGQRLSCSKSDEKDCLKHYKFYLSFENALCKDYITEKYWDHLEYTNVVPVVMGGADPSDYKRMAIPGSHINVVDFKTVKKLAEYLQYLDKNNTAYNEYFKWRLKYKRSPYHYPLCNFCRSLALKPDLRETKIYHDLRNYWLEEGMCHQQYQRIRNMW</sequence>
<protein>
    <recommendedName>
        <fullName evidence="12">Fucosyltransferase</fullName>
        <ecNumber evidence="12">2.4.1.-</ecNumber>
    </recommendedName>
</protein>
<evidence type="ECO:0000256" key="13">
    <source>
        <dbReference type="SAM" id="SignalP"/>
    </source>
</evidence>
<keyword evidence="5 12" id="KW-0808">Transferase</keyword>
<dbReference type="EC" id="2.4.1.-" evidence="12"/>
<evidence type="ECO:0000256" key="8">
    <source>
        <dbReference type="ARBA" id="ARBA00022989"/>
    </source>
</evidence>
<evidence type="ECO:0000259" key="14">
    <source>
        <dbReference type="Pfam" id="PF00852"/>
    </source>
</evidence>
<dbReference type="InterPro" id="IPR001503">
    <property type="entry name" value="Glyco_trans_10"/>
</dbReference>
<evidence type="ECO:0000313" key="16">
    <source>
        <dbReference type="EMBL" id="CAH3108385.1"/>
    </source>
</evidence>
<keyword evidence="17" id="KW-1185">Reference proteome</keyword>
<evidence type="ECO:0000256" key="2">
    <source>
        <dbReference type="ARBA" id="ARBA00004922"/>
    </source>
</evidence>
<feature type="chain" id="PRO_5046255171" description="Fucosyltransferase" evidence="13">
    <location>
        <begin position="28"/>
        <end position="798"/>
    </location>
</feature>
<dbReference type="Pfam" id="PF00852">
    <property type="entry name" value="Glyco_transf_10"/>
    <property type="match status" value="2"/>
</dbReference>
<dbReference type="Pfam" id="PF17039">
    <property type="entry name" value="Glyco_tran_10_N"/>
    <property type="match status" value="2"/>
</dbReference>
<feature type="domain" description="Fucosyltransferase C-terminal" evidence="14">
    <location>
        <begin position="601"/>
        <end position="779"/>
    </location>
</feature>
<evidence type="ECO:0000256" key="6">
    <source>
        <dbReference type="ARBA" id="ARBA00022692"/>
    </source>
</evidence>
<keyword evidence="6 12" id="KW-0812">Transmembrane</keyword>
<organism evidence="16 17">
    <name type="scientific">Porites lobata</name>
    <dbReference type="NCBI Taxonomy" id="104759"/>
    <lineage>
        <taxon>Eukaryota</taxon>
        <taxon>Metazoa</taxon>
        <taxon>Cnidaria</taxon>
        <taxon>Anthozoa</taxon>
        <taxon>Hexacorallia</taxon>
        <taxon>Scleractinia</taxon>
        <taxon>Fungiina</taxon>
        <taxon>Poritidae</taxon>
        <taxon>Porites</taxon>
    </lineage>
</organism>
<evidence type="ECO:0000256" key="7">
    <source>
        <dbReference type="ARBA" id="ARBA00022968"/>
    </source>
</evidence>
<keyword evidence="4 12" id="KW-0328">Glycosyltransferase</keyword>
<keyword evidence="13" id="KW-0732">Signal</keyword>
<dbReference type="InterPro" id="IPR055270">
    <property type="entry name" value="Glyco_tran_10_C"/>
</dbReference>
<feature type="domain" description="Fucosyltransferase N-terminal" evidence="15">
    <location>
        <begin position="460"/>
        <end position="578"/>
    </location>
</feature>
<keyword evidence="8" id="KW-1133">Transmembrane helix</keyword>
<dbReference type="InterPro" id="IPR031481">
    <property type="entry name" value="Glyco_tran_10_N"/>
</dbReference>
<dbReference type="Gene3D" id="3.40.50.11660">
    <property type="entry name" value="Glycosyl transferase family 10, C-terminal domain"/>
    <property type="match status" value="2"/>
</dbReference>
<evidence type="ECO:0000313" key="17">
    <source>
        <dbReference type="Proteomes" id="UP001159405"/>
    </source>
</evidence>
<dbReference type="Proteomes" id="UP001159405">
    <property type="component" value="Unassembled WGS sequence"/>
</dbReference>
<feature type="domain" description="Fucosyltransferase N-terminal" evidence="15">
    <location>
        <begin position="94"/>
        <end position="212"/>
    </location>
</feature>
<feature type="domain" description="Fucosyltransferase C-terminal" evidence="14">
    <location>
        <begin position="235"/>
        <end position="413"/>
    </location>
</feature>
<dbReference type="SUPFAM" id="SSF53756">
    <property type="entry name" value="UDP-Glycosyltransferase/glycogen phosphorylase"/>
    <property type="match status" value="2"/>
</dbReference>
<comment type="caution">
    <text evidence="16">The sequence shown here is derived from an EMBL/GenBank/DDBJ whole genome shotgun (WGS) entry which is preliminary data.</text>
</comment>